<keyword evidence="2" id="KW-1185">Reference proteome</keyword>
<reference evidence="1 2" key="1">
    <citation type="submission" date="2023-03" db="EMBL/GenBank/DDBJ databases">
        <title>WGS of Gossypium arboreum.</title>
        <authorList>
            <person name="Yu D."/>
        </authorList>
    </citation>
    <scope>NUCLEOTIDE SEQUENCE [LARGE SCALE GENOMIC DNA]</scope>
    <source>
        <tissue evidence="1">Leaf</tissue>
    </source>
</reference>
<accession>A0ABR0QJB4</accession>
<evidence type="ECO:0000313" key="2">
    <source>
        <dbReference type="Proteomes" id="UP001358586"/>
    </source>
</evidence>
<organism evidence="1 2">
    <name type="scientific">Gossypium arboreum</name>
    <name type="common">Tree cotton</name>
    <name type="synonym">Gossypium nanking</name>
    <dbReference type="NCBI Taxonomy" id="29729"/>
    <lineage>
        <taxon>Eukaryota</taxon>
        <taxon>Viridiplantae</taxon>
        <taxon>Streptophyta</taxon>
        <taxon>Embryophyta</taxon>
        <taxon>Tracheophyta</taxon>
        <taxon>Spermatophyta</taxon>
        <taxon>Magnoliopsida</taxon>
        <taxon>eudicotyledons</taxon>
        <taxon>Gunneridae</taxon>
        <taxon>Pentapetalae</taxon>
        <taxon>rosids</taxon>
        <taxon>malvids</taxon>
        <taxon>Malvales</taxon>
        <taxon>Malvaceae</taxon>
        <taxon>Malvoideae</taxon>
        <taxon>Gossypium</taxon>
    </lineage>
</organism>
<proteinExistence type="predicted"/>
<evidence type="ECO:0000313" key="1">
    <source>
        <dbReference type="EMBL" id="KAK5838987.1"/>
    </source>
</evidence>
<protein>
    <submittedName>
        <fullName evidence="1">Uncharacterized protein</fullName>
    </submittedName>
</protein>
<name>A0ABR0QJB4_GOSAR</name>
<sequence length="70" mass="7732">MRVGVYRKGLGNTATVRELKQLLAAYKPDIFFLSETKMSANEFSRVQNRCRMQSGLAVNSEGCSGSLALM</sequence>
<gene>
    <name evidence="1" type="ORF">PVK06_007738</name>
</gene>
<comment type="caution">
    <text evidence="1">The sequence shown here is derived from an EMBL/GenBank/DDBJ whole genome shotgun (WGS) entry which is preliminary data.</text>
</comment>
<dbReference type="Proteomes" id="UP001358586">
    <property type="component" value="Chromosome 3"/>
</dbReference>
<dbReference type="EMBL" id="JARKNE010000003">
    <property type="protein sequence ID" value="KAK5838987.1"/>
    <property type="molecule type" value="Genomic_DNA"/>
</dbReference>